<keyword evidence="2" id="KW-0521">NADP</keyword>
<dbReference type="RefSeq" id="WP_148070201.1">
    <property type="nucleotide sequence ID" value="NZ_VRZA01000010.1"/>
</dbReference>
<dbReference type="Gene3D" id="3.40.50.720">
    <property type="entry name" value="NAD(P)-binding Rossmann-like Domain"/>
    <property type="match status" value="1"/>
</dbReference>
<evidence type="ECO:0000256" key="1">
    <source>
        <dbReference type="ARBA" id="ARBA00006484"/>
    </source>
</evidence>
<dbReference type="InterPro" id="IPR052178">
    <property type="entry name" value="Sec_Metab_Biosynth_SDR"/>
</dbReference>
<dbReference type="Pfam" id="PF13561">
    <property type="entry name" value="adh_short_C2"/>
    <property type="match status" value="1"/>
</dbReference>
<keyword evidence="3 5" id="KW-0560">Oxidoreductase</keyword>
<organism evidence="5 6">
    <name type="scientific">Parahaliea maris</name>
    <dbReference type="NCBI Taxonomy" id="2716870"/>
    <lineage>
        <taxon>Bacteria</taxon>
        <taxon>Pseudomonadati</taxon>
        <taxon>Pseudomonadota</taxon>
        <taxon>Gammaproteobacteria</taxon>
        <taxon>Cellvibrionales</taxon>
        <taxon>Halieaceae</taxon>
        <taxon>Parahaliea</taxon>
    </lineage>
</organism>
<dbReference type="InterPro" id="IPR020904">
    <property type="entry name" value="Sc_DH/Rdtase_CS"/>
</dbReference>
<dbReference type="FunFam" id="3.40.50.720:FF:000084">
    <property type="entry name" value="Short-chain dehydrogenase reductase"/>
    <property type="match status" value="1"/>
</dbReference>
<sequence>MENTLFDLTGKTALVTGGGTGLGRHFAEVLAGAGARVVVCARRVDKLAETVAAIEAAGGTAIAQAMDVTSEDSVREAYAAAVGDGVVDILVNNAGVVAKPSLLDVDVETWDWVQEANLKGPWLVAREAVRRLAEAGKPGRVVNIASVLGTAVQKGTGPYSASKAALLHLTHIMASEWARYGVTVNSIAPGYYSTDLADEFLESPRGKALLARIPQRRLGEYRDLSGAILLLCSDASAYMTGSCITVDGGLALPLI</sequence>
<dbReference type="EC" id="1.1.1.47" evidence="5"/>
<dbReference type="InterPro" id="IPR036291">
    <property type="entry name" value="NAD(P)-bd_dom_sf"/>
</dbReference>
<dbReference type="PROSITE" id="PS00061">
    <property type="entry name" value="ADH_SHORT"/>
    <property type="match status" value="1"/>
</dbReference>
<dbReference type="Proteomes" id="UP000321039">
    <property type="component" value="Unassembled WGS sequence"/>
</dbReference>
<dbReference type="PRINTS" id="PR00080">
    <property type="entry name" value="SDRFAMILY"/>
</dbReference>
<reference evidence="5 6" key="1">
    <citation type="submission" date="2019-08" db="EMBL/GenBank/DDBJ databases">
        <title>Parahaliea maris sp. nov., isolated from the surface seawater.</title>
        <authorList>
            <person name="Liu Y."/>
        </authorList>
    </citation>
    <scope>NUCLEOTIDE SEQUENCE [LARGE SCALE GENOMIC DNA]</scope>
    <source>
        <strain evidence="5 6">HSLHS9</strain>
    </source>
</reference>
<protein>
    <submittedName>
        <fullName evidence="5">Glucose 1-dehydrogenase</fullName>
        <ecNumber evidence="5">1.1.1.47</ecNumber>
    </submittedName>
</protein>
<evidence type="ECO:0000313" key="5">
    <source>
        <dbReference type="EMBL" id="TXS89509.1"/>
    </source>
</evidence>
<evidence type="ECO:0000259" key="4">
    <source>
        <dbReference type="SMART" id="SM00822"/>
    </source>
</evidence>
<proteinExistence type="inferred from homology"/>
<keyword evidence="6" id="KW-1185">Reference proteome</keyword>
<dbReference type="SUPFAM" id="SSF51735">
    <property type="entry name" value="NAD(P)-binding Rossmann-fold domains"/>
    <property type="match status" value="1"/>
</dbReference>
<feature type="domain" description="Ketoreductase" evidence="4">
    <location>
        <begin position="11"/>
        <end position="190"/>
    </location>
</feature>
<evidence type="ECO:0000256" key="2">
    <source>
        <dbReference type="ARBA" id="ARBA00022857"/>
    </source>
</evidence>
<dbReference type="PRINTS" id="PR00081">
    <property type="entry name" value="GDHRDH"/>
</dbReference>
<evidence type="ECO:0000256" key="3">
    <source>
        <dbReference type="ARBA" id="ARBA00023002"/>
    </source>
</evidence>
<dbReference type="PANTHER" id="PTHR43618:SF8">
    <property type="entry name" value="7ALPHA-HYDROXYSTEROID DEHYDROGENASE"/>
    <property type="match status" value="1"/>
</dbReference>
<dbReference type="SMART" id="SM00822">
    <property type="entry name" value="PKS_KR"/>
    <property type="match status" value="1"/>
</dbReference>
<name>A0A5C8ZPG3_9GAMM</name>
<evidence type="ECO:0000313" key="6">
    <source>
        <dbReference type="Proteomes" id="UP000321039"/>
    </source>
</evidence>
<dbReference type="AlphaFoldDB" id="A0A5C8ZPG3"/>
<dbReference type="InterPro" id="IPR002347">
    <property type="entry name" value="SDR_fam"/>
</dbReference>
<dbReference type="EMBL" id="VRZA01000010">
    <property type="protein sequence ID" value="TXS89509.1"/>
    <property type="molecule type" value="Genomic_DNA"/>
</dbReference>
<dbReference type="CDD" id="cd05233">
    <property type="entry name" value="SDR_c"/>
    <property type="match status" value="1"/>
</dbReference>
<dbReference type="NCBIfam" id="NF005559">
    <property type="entry name" value="PRK07231.1"/>
    <property type="match status" value="1"/>
</dbReference>
<gene>
    <name evidence="5" type="ORF">FV139_19665</name>
</gene>
<dbReference type="PANTHER" id="PTHR43618">
    <property type="entry name" value="7-ALPHA-HYDROXYSTEROID DEHYDROGENASE"/>
    <property type="match status" value="1"/>
</dbReference>
<comment type="similarity">
    <text evidence="1">Belongs to the short-chain dehydrogenases/reductases (SDR) family.</text>
</comment>
<dbReference type="InterPro" id="IPR057326">
    <property type="entry name" value="KR_dom"/>
</dbReference>
<dbReference type="GO" id="GO:0047936">
    <property type="term" value="F:glucose 1-dehydrogenase [NAD(P)+] activity"/>
    <property type="evidence" value="ECO:0007669"/>
    <property type="project" value="UniProtKB-EC"/>
</dbReference>
<accession>A0A5C8ZPG3</accession>
<comment type="caution">
    <text evidence="5">The sequence shown here is derived from an EMBL/GenBank/DDBJ whole genome shotgun (WGS) entry which is preliminary data.</text>
</comment>